<keyword evidence="2" id="KW-1185">Reference proteome</keyword>
<dbReference type="InterPro" id="IPR011009">
    <property type="entry name" value="Kinase-like_dom_sf"/>
</dbReference>
<evidence type="ECO:0000313" key="1">
    <source>
        <dbReference type="EMBL" id="KAI5341902.1"/>
    </source>
</evidence>
<dbReference type="AlphaFoldDB" id="A0AAD4ZCP2"/>
<name>A0AAD4ZCP2_PRUDU</name>
<comment type="caution">
    <text evidence="1">The sequence shown here is derived from an EMBL/GenBank/DDBJ whole genome shotgun (WGS) entry which is preliminary data.</text>
</comment>
<dbReference type="GO" id="GO:0004672">
    <property type="term" value="F:protein kinase activity"/>
    <property type="evidence" value="ECO:0007669"/>
    <property type="project" value="TreeGrafter"/>
</dbReference>
<evidence type="ECO:0000313" key="2">
    <source>
        <dbReference type="Proteomes" id="UP001054821"/>
    </source>
</evidence>
<proteinExistence type="predicted"/>
<dbReference type="GO" id="GO:0007165">
    <property type="term" value="P:signal transduction"/>
    <property type="evidence" value="ECO:0007669"/>
    <property type="project" value="TreeGrafter"/>
</dbReference>
<sequence>MASGKLIWDHSPGVNIFKLLMRIRRDELPQIPENLCDEGKDFLGKCFVKDLRKLWMAEMLLSHPSVSNYDIVLVEDKEELFCDSGLIDTTTCLATTVAAVYENKSQTPLEESKCGPMLGMEDWESVLFESPGQEQSILRLIMSDIDDPSLGLNKLLQSGCGSDKQDLEFSAGWGEEIESGFRDSWGCGCRLGCVPRRRLTERFDRNPNGGTTL</sequence>
<gene>
    <name evidence="1" type="ORF">L3X38_009777</name>
</gene>
<reference evidence="1 2" key="1">
    <citation type="journal article" date="2022" name="G3 (Bethesda)">
        <title>Whole-genome sequence and methylome profiling of the almond [Prunus dulcis (Mill.) D.A. Webb] cultivar 'Nonpareil'.</title>
        <authorList>
            <person name="D'Amico-Willman K.M."/>
            <person name="Ouma W.Z."/>
            <person name="Meulia T."/>
            <person name="Sideli G.M."/>
            <person name="Gradziel T.M."/>
            <person name="Fresnedo-Ramirez J."/>
        </authorList>
    </citation>
    <scope>NUCLEOTIDE SEQUENCE [LARGE SCALE GENOMIC DNA]</scope>
    <source>
        <strain evidence="1">Clone GOH B32 T37-40</strain>
    </source>
</reference>
<accession>A0AAD4ZCP2</accession>
<organism evidence="1 2">
    <name type="scientific">Prunus dulcis</name>
    <name type="common">Almond</name>
    <name type="synonym">Amygdalus dulcis</name>
    <dbReference type="NCBI Taxonomy" id="3755"/>
    <lineage>
        <taxon>Eukaryota</taxon>
        <taxon>Viridiplantae</taxon>
        <taxon>Streptophyta</taxon>
        <taxon>Embryophyta</taxon>
        <taxon>Tracheophyta</taxon>
        <taxon>Spermatophyta</taxon>
        <taxon>Magnoliopsida</taxon>
        <taxon>eudicotyledons</taxon>
        <taxon>Gunneridae</taxon>
        <taxon>Pentapetalae</taxon>
        <taxon>rosids</taxon>
        <taxon>fabids</taxon>
        <taxon>Rosales</taxon>
        <taxon>Rosaceae</taxon>
        <taxon>Amygdaloideae</taxon>
        <taxon>Amygdaleae</taxon>
        <taxon>Prunus</taxon>
    </lineage>
</organism>
<protein>
    <submittedName>
        <fullName evidence="1">Uncharacterized protein</fullName>
    </submittedName>
</protein>
<dbReference type="PANTHER" id="PTHR48011:SF18">
    <property type="entry name" value="MITOGEN-ACTIVATED PROTEIN KINASE KINASE KINASE 19-RELATED"/>
    <property type="match status" value="1"/>
</dbReference>
<dbReference type="EMBL" id="JAJFAZ020000002">
    <property type="protein sequence ID" value="KAI5341902.1"/>
    <property type="molecule type" value="Genomic_DNA"/>
</dbReference>
<dbReference type="PANTHER" id="PTHR48011">
    <property type="entry name" value="CCR4-NOT TRANSCRIPTIONAL COMPLEX SUBUNIT CAF120-RELATED"/>
    <property type="match status" value="1"/>
</dbReference>
<dbReference type="InterPro" id="IPR052751">
    <property type="entry name" value="Plant_MAPKKK"/>
</dbReference>
<dbReference type="Proteomes" id="UP001054821">
    <property type="component" value="Chromosome 2"/>
</dbReference>
<dbReference type="SUPFAM" id="SSF56112">
    <property type="entry name" value="Protein kinase-like (PK-like)"/>
    <property type="match status" value="1"/>
</dbReference>